<dbReference type="PATRIC" id="fig|224911.5.peg.1333"/>
<dbReference type="KEGG" id="bja:bll1291"/>
<dbReference type="eggNOG" id="ENOG5030MJD">
    <property type="taxonomic scope" value="Bacteria"/>
</dbReference>
<dbReference type="InParanoid" id="Q89UW8"/>
<sequence>MTLRFCHEKNTGLTASACRDGWAILGESPMGGAVVFQTGLAAQTGSQPICGSMVVERNLSAVPWPMSLTMRLCRPALAAAFVVLASPCFAESSRPIPVNNQPAQQTAFIDLLALMSGHCKTLKVAGRTLACKTVAYAHGDTGRVNFAVAVDDPTDANHVVSFSGENGKRADDNSYELPIDRMLLNSKDRPKVDGLPVPAEQTSTGICRQTGNFAARKVTDVTCSATDSEGRKYELLFVSDGTPVSVRRIRQSSPSIQDPFK</sequence>
<protein>
    <submittedName>
        <fullName evidence="1">Bll1291 protein</fullName>
    </submittedName>
</protein>
<dbReference type="OrthoDB" id="8231257at2"/>
<reference evidence="2" key="1">
    <citation type="journal article" date="2002" name="DNA Res.">
        <title>Complete genomic sequence of nitrogen-fixing symbiotic bacterium Bradyrhizobium japonicum USDA110.</title>
        <authorList>
            <person name="Kaneko T."/>
            <person name="Nakamura Y."/>
            <person name="Sato S."/>
            <person name="Minamisawa K."/>
            <person name="Uchiumi T."/>
            <person name="Sasamoto S."/>
            <person name="Watanabe A."/>
            <person name="Idesawa K."/>
            <person name="Iriguchi M."/>
            <person name="Kawashima K."/>
            <person name="Kohara M."/>
            <person name="Matsumoto M."/>
            <person name="Shimpo S."/>
            <person name="Tsuruoka H."/>
            <person name="Wada T."/>
            <person name="Yamada M."/>
            <person name="Tabata S."/>
        </authorList>
    </citation>
    <scope>NUCLEOTIDE SEQUENCE [LARGE SCALE GENOMIC DNA]</scope>
    <source>
        <strain evidence="2">JCM 10833 / BCRC 13528 / IAM 13628 / NBRC 14792 / USDA 110</strain>
    </source>
</reference>
<proteinExistence type="predicted"/>
<gene>
    <name evidence="1" type="ordered locus">bll1291</name>
</gene>
<dbReference type="EnsemblBacteria" id="BAC46556">
    <property type="protein sequence ID" value="BAC46556"/>
    <property type="gene ID" value="BAC46556"/>
</dbReference>
<dbReference type="HOGENOM" id="CLU_093075_0_0_5"/>
<accession>Q89UW8</accession>
<dbReference type="AlphaFoldDB" id="Q89UW8"/>
<dbReference type="STRING" id="224911.AAV28_03345"/>
<evidence type="ECO:0000313" key="2">
    <source>
        <dbReference type="Proteomes" id="UP000002526"/>
    </source>
</evidence>
<organism evidence="1 2">
    <name type="scientific">Bradyrhizobium diazoefficiens (strain JCM 10833 / BCRC 13528 / IAM 13628 / NBRC 14792 / USDA 110)</name>
    <dbReference type="NCBI Taxonomy" id="224911"/>
    <lineage>
        <taxon>Bacteria</taxon>
        <taxon>Pseudomonadati</taxon>
        <taxon>Pseudomonadota</taxon>
        <taxon>Alphaproteobacteria</taxon>
        <taxon>Hyphomicrobiales</taxon>
        <taxon>Nitrobacteraceae</taxon>
        <taxon>Bradyrhizobium</taxon>
    </lineage>
</organism>
<dbReference type="Proteomes" id="UP000002526">
    <property type="component" value="Chromosome"/>
</dbReference>
<dbReference type="EMBL" id="BA000040">
    <property type="protein sequence ID" value="BAC46556.1"/>
    <property type="molecule type" value="Genomic_DNA"/>
</dbReference>
<keyword evidence="2" id="KW-1185">Reference proteome</keyword>
<evidence type="ECO:0000313" key="1">
    <source>
        <dbReference type="EMBL" id="BAC46556.1"/>
    </source>
</evidence>
<name>Q89UW8_BRADU</name>